<dbReference type="Proteomes" id="UP000050280">
    <property type="component" value="Unassembled WGS sequence"/>
</dbReference>
<proteinExistence type="predicted"/>
<reference evidence="1 2" key="1">
    <citation type="submission" date="2015-09" db="EMBL/GenBank/DDBJ databases">
        <title>Genome sequence of the marine flavobacterium Croceitalea dokdonensis DOKDO 023 that contains proton- and sodium-pumping rhodopsins.</title>
        <authorList>
            <person name="Kwon S.-K."/>
            <person name="Lee H.K."/>
            <person name="Kwak M.-J."/>
            <person name="Kim J.F."/>
        </authorList>
    </citation>
    <scope>NUCLEOTIDE SEQUENCE [LARGE SCALE GENOMIC DNA]</scope>
    <source>
        <strain evidence="1 2">DOKDO 023</strain>
    </source>
</reference>
<dbReference type="AlphaFoldDB" id="A0A0P7B1W6"/>
<organism evidence="1 2">
    <name type="scientific">Croceitalea dokdonensis DOKDO 023</name>
    <dbReference type="NCBI Taxonomy" id="1300341"/>
    <lineage>
        <taxon>Bacteria</taxon>
        <taxon>Pseudomonadati</taxon>
        <taxon>Bacteroidota</taxon>
        <taxon>Flavobacteriia</taxon>
        <taxon>Flavobacteriales</taxon>
        <taxon>Flavobacteriaceae</taxon>
        <taxon>Croceitalea</taxon>
    </lineage>
</organism>
<keyword evidence="2" id="KW-1185">Reference proteome</keyword>
<name>A0A0P7B1W6_9FLAO</name>
<protein>
    <submittedName>
        <fullName evidence="1">Uncharacterized protein</fullName>
    </submittedName>
</protein>
<evidence type="ECO:0000313" key="2">
    <source>
        <dbReference type="Proteomes" id="UP000050280"/>
    </source>
</evidence>
<sequence length="62" mass="7221">MVYLDTKKSYPQPQLELLQDLVAFSLGLDNRRFGRTKVFTKYAMAIKTIRYTNISCIGQFKV</sequence>
<comment type="caution">
    <text evidence="1">The sequence shown here is derived from an EMBL/GenBank/DDBJ whole genome shotgun (WGS) entry which is preliminary data.</text>
</comment>
<gene>
    <name evidence="1" type="ORF">I595_1688</name>
</gene>
<accession>A0A0P7B1W6</accession>
<evidence type="ECO:0000313" key="1">
    <source>
        <dbReference type="EMBL" id="KPM32040.1"/>
    </source>
</evidence>
<dbReference type="EMBL" id="LDJX01000003">
    <property type="protein sequence ID" value="KPM32040.1"/>
    <property type="molecule type" value="Genomic_DNA"/>
</dbReference>